<evidence type="ECO:0000259" key="2">
    <source>
        <dbReference type="PROSITE" id="PS50174"/>
    </source>
</evidence>
<evidence type="ECO:0000256" key="1">
    <source>
        <dbReference type="SAM" id="MobiDB-lite"/>
    </source>
</evidence>
<evidence type="ECO:0000313" key="3">
    <source>
        <dbReference type="EMBL" id="BAM81366.1"/>
    </source>
</evidence>
<dbReference type="GeneID" id="16995191"/>
<gene>
    <name evidence="3" type="ORF">CYME_CMN293C</name>
</gene>
<feature type="compositionally biased region" description="Basic residues" evidence="1">
    <location>
        <begin position="94"/>
        <end position="110"/>
    </location>
</feature>
<name>M1UU66_CYAM1</name>
<feature type="domain" description="G-patch" evidence="2">
    <location>
        <begin position="5"/>
        <end position="51"/>
    </location>
</feature>
<protein>
    <recommendedName>
        <fullName evidence="2">G-patch domain-containing protein</fullName>
    </recommendedName>
</protein>
<dbReference type="Pfam" id="PF01585">
    <property type="entry name" value="G-patch"/>
    <property type="match status" value="1"/>
</dbReference>
<dbReference type="Gramene" id="CMN293CT">
    <property type="protein sequence ID" value="CMN293CT"/>
    <property type="gene ID" value="CMN293C"/>
</dbReference>
<dbReference type="KEGG" id="cme:CYME_CMN293C"/>
<organism evidence="3 4">
    <name type="scientific">Cyanidioschyzon merolae (strain NIES-3377 / 10D)</name>
    <name type="common">Unicellular red alga</name>
    <dbReference type="NCBI Taxonomy" id="280699"/>
    <lineage>
        <taxon>Eukaryota</taxon>
        <taxon>Rhodophyta</taxon>
        <taxon>Bangiophyceae</taxon>
        <taxon>Cyanidiales</taxon>
        <taxon>Cyanidiaceae</taxon>
        <taxon>Cyanidioschyzon</taxon>
    </lineage>
</organism>
<dbReference type="GO" id="GO:0003676">
    <property type="term" value="F:nucleic acid binding"/>
    <property type="evidence" value="ECO:0007669"/>
    <property type="project" value="InterPro"/>
</dbReference>
<feature type="region of interest" description="Disordered" evidence="1">
    <location>
        <begin position="94"/>
        <end position="128"/>
    </location>
</feature>
<sequence>MVADRCPVGASLMRKLGWSEGKGLGALEQGRQKPLLAQPKFDTCGIGAKASDAAPADLSIVLSQLPTWVEPLQTEVMDDTSKLSLDDVFRKLHERRHRMKKTKRDRRKRDKLGTHQAATPAKRPKSER</sequence>
<dbReference type="RefSeq" id="XP_005537402.1">
    <property type="nucleotide sequence ID" value="XM_005537345.1"/>
</dbReference>
<dbReference type="AlphaFoldDB" id="M1UU66"/>
<dbReference type="PANTHER" id="PTHR23149">
    <property type="entry name" value="G PATCH DOMAIN CONTAINING PROTEIN"/>
    <property type="match status" value="1"/>
</dbReference>
<dbReference type="OrthoDB" id="5246at2759"/>
<dbReference type="Proteomes" id="UP000007014">
    <property type="component" value="Chromosome 14"/>
</dbReference>
<dbReference type="SMART" id="SM00443">
    <property type="entry name" value="G_patch"/>
    <property type="match status" value="1"/>
</dbReference>
<accession>M1UU66</accession>
<proteinExistence type="predicted"/>
<reference evidence="3 4" key="1">
    <citation type="journal article" date="2004" name="Nature">
        <title>Genome sequence of the ultrasmall unicellular red alga Cyanidioschyzon merolae 10D.</title>
        <authorList>
            <person name="Matsuzaki M."/>
            <person name="Misumi O."/>
            <person name="Shin-i T."/>
            <person name="Maruyama S."/>
            <person name="Takahara M."/>
            <person name="Miyagishima S."/>
            <person name="Mori T."/>
            <person name="Nishida K."/>
            <person name="Yagisawa F."/>
            <person name="Nishida K."/>
            <person name="Yoshida Y."/>
            <person name="Nishimura Y."/>
            <person name="Nakao S."/>
            <person name="Kobayashi T."/>
            <person name="Momoyama Y."/>
            <person name="Higashiyama T."/>
            <person name="Minoda A."/>
            <person name="Sano M."/>
            <person name="Nomoto H."/>
            <person name="Oishi K."/>
            <person name="Hayashi H."/>
            <person name="Ohta F."/>
            <person name="Nishizaka S."/>
            <person name="Haga S."/>
            <person name="Miura S."/>
            <person name="Morishita T."/>
            <person name="Kabeya Y."/>
            <person name="Terasawa K."/>
            <person name="Suzuki Y."/>
            <person name="Ishii Y."/>
            <person name="Asakawa S."/>
            <person name="Takano H."/>
            <person name="Ohta N."/>
            <person name="Kuroiwa H."/>
            <person name="Tanaka K."/>
            <person name="Shimizu N."/>
            <person name="Sugano S."/>
            <person name="Sato N."/>
            <person name="Nozaki H."/>
            <person name="Ogasawara N."/>
            <person name="Kohara Y."/>
            <person name="Kuroiwa T."/>
        </authorList>
    </citation>
    <scope>NUCLEOTIDE SEQUENCE [LARGE SCALE GENOMIC DNA]</scope>
    <source>
        <strain evidence="3 4">10D</strain>
    </source>
</reference>
<dbReference type="InterPro" id="IPR000467">
    <property type="entry name" value="G_patch_dom"/>
</dbReference>
<dbReference type="PROSITE" id="PS50174">
    <property type="entry name" value="G_PATCH"/>
    <property type="match status" value="1"/>
</dbReference>
<dbReference type="EMBL" id="AP006496">
    <property type="protein sequence ID" value="BAM81366.1"/>
    <property type="molecule type" value="Genomic_DNA"/>
</dbReference>
<evidence type="ECO:0000313" key="4">
    <source>
        <dbReference type="Proteomes" id="UP000007014"/>
    </source>
</evidence>
<dbReference type="STRING" id="280699.M1UU66"/>
<keyword evidence="4" id="KW-1185">Reference proteome</keyword>
<dbReference type="HOGENOM" id="CLU_1962717_0_0_1"/>
<reference evidence="3 4" key="2">
    <citation type="journal article" date="2007" name="BMC Biol.">
        <title>A 100%-complete sequence reveals unusually simple genomic features in the hot-spring red alga Cyanidioschyzon merolae.</title>
        <authorList>
            <person name="Nozaki H."/>
            <person name="Takano H."/>
            <person name="Misumi O."/>
            <person name="Terasawa K."/>
            <person name="Matsuzaki M."/>
            <person name="Maruyama S."/>
            <person name="Nishida K."/>
            <person name="Yagisawa F."/>
            <person name="Yoshida Y."/>
            <person name="Fujiwara T."/>
            <person name="Takio S."/>
            <person name="Tamura K."/>
            <person name="Chung S.J."/>
            <person name="Nakamura S."/>
            <person name="Kuroiwa H."/>
            <person name="Tanaka K."/>
            <person name="Sato N."/>
            <person name="Kuroiwa T."/>
        </authorList>
    </citation>
    <scope>NUCLEOTIDE SEQUENCE [LARGE SCALE GENOMIC DNA]</scope>
    <source>
        <strain evidence="3 4">10D</strain>
    </source>
</reference>
<dbReference type="InterPro" id="IPR050656">
    <property type="entry name" value="PINX1"/>
</dbReference>